<dbReference type="Pfam" id="PF13649">
    <property type="entry name" value="Methyltransf_25"/>
    <property type="match status" value="1"/>
</dbReference>
<gene>
    <name evidence="3" type="primary">LOC106177344</name>
</gene>
<name>A0A1S3JZ10_LINAN</name>
<accession>A0A1S3JZ10</accession>
<evidence type="ECO:0000313" key="3">
    <source>
        <dbReference type="RefSeq" id="XP_013415537.1"/>
    </source>
</evidence>
<dbReference type="PANTHER" id="PTHR43591:SF101">
    <property type="entry name" value="METHYLTRANSFERASE-LIKE PROTEIN 27"/>
    <property type="match status" value="1"/>
</dbReference>
<evidence type="ECO:0000259" key="1">
    <source>
        <dbReference type="Pfam" id="PF13649"/>
    </source>
</evidence>
<dbReference type="RefSeq" id="XP_013415537.1">
    <property type="nucleotide sequence ID" value="XM_013560083.1"/>
</dbReference>
<organism evidence="2 3">
    <name type="scientific">Lingula anatina</name>
    <name type="common">Brachiopod</name>
    <name type="synonym">Lingula unguis</name>
    <dbReference type="NCBI Taxonomy" id="7574"/>
    <lineage>
        <taxon>Eukaryota</taxon>
        <taxon>Metazoa</taxon>
        <taxon>Spiralia</taxon>
        <taxon>Lophotrochozoa</taxon>
        <taxon>Brachiopoda</taxon>
        <taxon>Linguliformea</taxon>
        <taxon>Lingulata</taxon>
        <taxon>Lingulida</taxon>
        <taxon>Linguloidea</taxon>
        <taxon>Lingulidae</taxon>
        <taxon>Lingula</taxon>
    </lineage>
</organism>
<feature type="domain" description="Methyltransferase" evidence="1">
    <location>
        <begin position="68"/>
        <end position="159"/>
    </location>
</feature>
<dbReference type="InParanoid" id="A0A1S3JZ10"/>
<dbReference type="STRING" id="7574.A0A1S3JZ10"/>
<dbReference type="AlphaFoldDB" id="A0A1S3JZ10"/>
<protein>
    <submittedName>
        <fullName evidence="3">Methyltransferase-like protein 27</fullName>
    </submittedName>
</protein>
<proteinExistence type="predicted"/>
<keyword evidence="2" id="KW-1185">Reference proteome</keyword>
<sequence length="218" mass="24489">MAEQQVEKSHPVLYQFKRRDITREETAKLYSTWAKDYDKDIVDLSYFSPSNNAAELEKLLGEKRDALILDVCCGTGLVGQELSKRGFHNLHGLDASKDMLEQARQKGLYKKLINATIGTNRVDIADDTYDAVIMSGAVGCGHVNGGGLAEMIRFVKPGGYVVMESIDKYTHGSEYGDKSWDEMIDSHIMAGRWVTVTRRRVELLSNRLSGVQYSFQVK</sequence>
<dbReference type="OrthoDB" id="2019266at2759"/>
<evidence type="ECO:0000313" key="2">
    <source>
        <dbReference type="Proteomes" id="UP000085678"/>
    </source>
</evidence>
<dbReference type="Gene3D" id="3.40.50.150">
    <property type="entry name" value="Vaccinia Virus protein VP39"/>
    <property type="match status" value="1"/>
</dbReference>
<dbReference type="Proteomes" id="UP000085678">
    <property type="component" value="Unplaced"/>
</dbReference>
<dbReference type="KEGG" id="lak:106177344"/>
<reference evidence="3" key="1">
    <citation type="submission" date="2025-08" db="UniProtKB">
        <authorList>
            <consortium name="RefSeq"/>
        </authorList>
    </citation>
    <scope>IDENTIFICATION</scope>
    <source>
        <tissue evidence="3">Gonads</tissue>
    </source>
</reference>
<dbReference type="InterPro" id="IPR029063">
    <property type="entry name" value="SAM-dependent_MTases_sf"/>
</dbReference>
<dbReference type="InterPro" id="IPR041698">
    <property type="entry name" value="Methyltransf_25"/>
</dbReference>
<dbReference type="GeneID" id="106177344"/>
<dbReference type="CDD" id="cd02440">
    <property type="entry name" value="AdoMet_MTases"/>
    <property type="match status" value="1"/>
</dbReference>
<dbReference type="SUPFAM" id="SSF53335">
    <property type="entry name" value="S-adenosyl-L-methionine-dependent methyltransferases"/>
    <property type="match status" value="1"/>
</dbReference>
<dbReference type="PANTHER" id="PTHR43591">
    <property type="entry name" value="METHYLTRANSFERASE"/>
    <property type="match status" value="1"/>
</dbReference>